<evidence type="ECO:0000313" key="2">
    <source>
        <dbReference type="EMBL" id="AFR09957.1"/>
    </source>
</evidence>
<feature type="region of interest" description="Disordered" evidence="1">
    <location>
        <begin position="14"/>
        <end position="47"/>
    </location>
</feature>
<gene>
    <name evidence="2" type="ordered locus">B005_1489</name>
</gene>
<proteinExistence type="predicted"/>
<evidence type="ECO:0000256" key="1">
    <source>
        <dbReference type="SAM" id="MobiDB-lite"/>
    </source>
</evidence>
<dbReference type="EMBL" id="CP003788">
    <property type="protein sequence ID" value="AFR09957.1"/>
    <property type="molecule type" value="Genomic_DNA"/>
</dbReference>
<protein>
    <submittedName>
        <fullName evidence="2">Uncharacterized protein</fullName>
    </submittedName>
</protein>
<evidence type="ECO:0000313" key="3">
    <source>
        <dbReference type="Proteomes" id="UP000003779"/>
    </source>
</evidence>
<reference evidence="3" key="2">
    <citation type="submission" date="2012-08" db="EMBL/GenBank/DDBJ databases">
        <title>Whole-genome sequence of Nocardiopsis alba strain ATCC BAA-2165 associated with honeybees.</title>
        <authorList>
            <person name="Qiao J."/>
            <person name="Chen L."/>
            <person name="Li Y."/>
            <person name="Wang J."/>
            <person name="Zhang W."/>
            <person name="Chen S."/>
        </authorList>
    </citation>
    <scope>NUCLEOTIDE SEQUENCE [LARGE SCALE GENOMIC DNA]</scope>
    <source>
        <strain evidence="3">ATCC BAA-2165 / BE74</strain>
    </source>
</reference>
<dbReference type="Proteomes" id="UP000003779">
    <property type="component" value="Chromosome"/>
</dbReference>
<dbReference type="PATRIC" id="fig|1205910.3.peg.1407"/>
<reference evidence="2 3" key="1">
    <citation type="journal article" date="2012" name="J. Bacteriol.">
        <title>Whole-Genome Sequence of Nocardiopsis alba Strain ATCC BAA-2165, Associated with Honeybees.</title>
        <authorList>
            <person name="Qiao J."/>
            <person name="Chen L."/>
            <person name="Li Y."/>
            <person name="Wang J."/>
            <person name="Zhang W."/>
            <person name="Chen S."/>
        </authorList>
    </citation>
    <scope>NUCLEOTIDE SEQUENCE [LARGE SCALE GENOMIC DNA]</scope>
    <source>
        <strain evidence="3">ATCC BAA-2165 / BE74</strain>
    </source>
</reference>
<dbReference type="KEGG" id="nal:B005_1489"/>
<sequence>MSVNNMRWSFHVEDRPGEDVEGPWGVGPGRGRVRAEGREGVGAVDQG</sequence>
<dbReference type="AlphaFoldDB" id="J7LH60"/>
<dbReference type="HOGENOM" id="CLU_3170794_0_0_11"/>
<dbReference type="STRING" id="1205910.B005_1489"/>
<organism evidence="2 3">
    <name type="scientific">Nocardiopsis alba (strain ATCC BAA-2165 / BE74)</name>
    <dbReference type="NCBI Taxonomy" id="1205910"/>
    <lineage>
        <taxon>Bacteria</taxon>
        <taxon>Bacillati</taxon>
        <taxon>Actinomycetota</taxon>
        <taxon>Actinomycetes</taxon>
        <taxon>Streptosporangiales</taxon>
        <taxon>Nocardiopsidaceae</taxon>
        <taxon>Nocardiopsis</taxon>
    </lineage>
</organism>
<name>J7LH60_NOCAA</name>
<accession>J7LH60</accession>